<dbReference type="Pfam" id="PF14111">
    <property type="entry name" value="DUF4283"/>
    <property type="match status" value="1"/>
</dbReference>
<organism evidence="3 4">
    <name type="scientific">Dipteronia sinensis</name>
    <dbReference type="NCBI Taxonomy" id="43782"/>
    <lineage>
        <taxon>Eukaryota</taxon>
        <taxon>Viridiplantae</taxon>
        <taxon>Streptophyta</taxon>
        <taxon>Embryophyta</taxon>
        <taxon>Tracheophyta</taxon>
        <taxon>Spermatophyta</taxon>
        <taxon>Magnoliopsida</taxon>
        <taxon>eudicotyledons</taxon>
        <taxon>Gunneridae</taxon>
        <taxon>Pentapetalae</taxon>
        <taxon>rosids</taxon>
        <taxon>malvids</taxon>
        <taxon>Sapindales</taxon>
        <taxon>Sapindaceae</taxon>
        <taxon>Hippocastanoideae</taxon>
        <taxon>Acereae</taxon>
        <taxon>Dipteronia</taxon>
    </lineage>
</organism>
<comment type="caution">
    <text evidence="3">The sequence shown here is derived from an EMBL/GenBank/DDBJ whole genome shotgun (WGS) entry which is preliminary data.</text>
</comment>
<keyword evidence="4" id="KW-1185">Reference proteome</keyword>
<sequence length="284" mass="30855">MMEVSLALEYPSKGKGWVAGLLREFQNTQGTISGSGLTKAMGIAKGWLPPPASCVKLNTDAVVKPGSNHIGIGAVIHNSDWRVLVASSQCLDVSFSVETGELLALIEGLLLAKRHDFLGCWVELDAVNAVLASNSSNGVVGFVFDDIVTLCCVFPLGMDTDEIARLCDTISMNEKDNTSLILDVNVQDLGEQRLALCLVGKILTAKLVNKEVFNDVMNKIWRVDGGMEIEPIRGNIFAFYFRSEFDRQRILKGGPWSFDSVIIAFENPTGTGNVGDMNFSSVDF</sequence>
<evidence type="ECO:0000313" key="3">
    <source>
        <dbReference type="EMBL" id="KAK3221559.1"/>
    </source>
</evidence>
<dbReference type="InterPro" id="IPR052929">
    <property type="entry name" value="RNase_H-like_EbsB-rel"/>
</dbReference>
<dbReference type="EMBL" id="JANJYJ010000003">
    <property type="protein sequence ID" value="KAK3221559.1"/>
    <property type="molecule type" value="Genomic_DNA"/>
</dbReference>
<dbReference type="SUPFAM" id="SSF53098">
    <property type="entry name" value="Ribonuclease H-like"/>
    <property type="match status" value="1"/>
</dbReference>
<dbReference type="GO" id="GO:0003676">
    <property type="term" value="F:nucleic acid binding"/>
    <property type="evidence" value="ECO:0007669"/>
    <property type="project" value="InterPro"/>
</dbReference>
<protein>
    <recommendedName>
        <fullName evidence="5">DUF4283 domain-containing protein</fullName>
    </recommendedName>
</protein>
<feature type="domain" description="DUF4283" evidence="2">
    <location>
        <begin position="191"/>
        <end position="265"/>
    </location>
</feature>
<dbReference type="InterPro" id="IPR025558">
    <property type="entry name" value="DUF4283"/>
</dbReference>
<evidence type="ECO:0008006" key="5">
    <source>
        <dbReference type="Google" id="ProtNLM"/>
    </source>
</evidence>
<dbReference type="GO" id="GO:0004523">
    <property type="term" value="F:RNA-DNA hybrid ribonuclease activity"/>
    <property type="evidence" value="ECO:0007669"/>
    <property type="project" value="InterPro"/>
</dbReference>
<dbReference type="Proteomes" id="UP001281410">
    <property type="component" value="Unassembled WGS sequence"/>
</dbReference>
<evidence type="ECO:0000259" key="2">
    <source>
        <dbReference type="Pfam" id="PF14111"/>
    </source>
</evidence>
<dbReference type="PANTHER" id="PTHR47074">
    <property type="entry name" value="BNAC02G40300D PROTEIN"/>
    <property type="match status" value="1"/>
</dbReference>
<evidence type="ECO:0000313" key="4">
    <source>
        <dbReference type="Proteomes" id="UP001281410"/>
    </source>
</evidence>
<evidence type="ECO:0000259" key="1">
    <source>
        <dbReference type="Pfam" id="PF13456"/>
    </source>
</evidence>
<feature type="domain" description="RNase H type-1" evidence="1">
    <location>
        <begin position="58"/>
        <end position="129"/>
    </location>
</feature>
<dbReference type="PANTHER" id="PTHR47074:SF11">
    <property type="entry name" value="REVERSE TRANSCRIPTASE-LIKE PROTEIN"/>
    <property type="match status" value="1"/>
</dbReference>
<proteinExistence type="predicted"/>
<gene>
    <name evidence="3" type="ORF">Dsin_008584</name>
</gene>
<dbReference type="Gene3D" id="3.30.420.10">
    <property type="entry name" value="Ribonuclease H-like superfamily/Ribonuclease H"/>
    <property type="match status" value="1"/>
</dbReference>
<dbReference type="AlphaFoldDB" id="A0AAE0EB27"/>
<dbReference type="InterPro" id="IPR036397">
    <property type="entry name" value="RNaseH_sf"/>
</dbReference>
<accession>A0AAE0EB27</accession>
<dbReference type="InterPro" id="IPR002156">
    <property type="entry name" value="RNaseH_domain"/>
</dbReference>
<dbReference type="InterPro" id="IPR012337">
    <property type="entry name" value="RNaseH-like_sf"/>
</dbReference>
<reference evidence="3" key="1">
    <citation type="journal article" date="2023" name="Plant J.">
        <title>Genome sequences and population genomics provide insights into the demographic history, inbreeding, and mutation load of two 'living fossil' tree species of Dipteronia.</title>
        <authorList>
            <person name="Feng Y."/>
            <person name="Comes H.P."/>
            <person name="Chen J."/>
            <person name="Zhu S."/>
            <person name="Lu R."/>
            <person name="Zhang X."/>
            <person name="Li P."/>
            <person name="Qiu J."/>
            <person name="Olsen K.M."/>
            <person name="Qiu Y."/>
        </authorList>
    </citation>
    <scope>NUCLEOTIDE SEQUENCE</scope>
    <source>
        <strain evidence="3">NBL</strain>
    </source>
</reference>
<name>A0AAE0EB27_9ROSI</name>
<dbReference type="Pfam" id="PF13456">
    <property type="entry name" value="RVT_3"/>
    <property type="match status" value="1"/>
</dbReference>